<dbReference type="Proteomes" id="UP000597668">
    <property type="component" value="Unassembled WGS sequence"/>
</dbReference>
<name>A0A8J6IPU6_9FIRM</name>
<sequence>MLKKIYGLIGVLMGCSTGVFIGGAAFRFADYKKHPGLYAMQSAPWYTGIQITGIALVVLLLLCVAVRALIRNKLKRQSRV</sequence>
<keyword evidence="1" id="KW-0812">Transmembrane</keyword>
<evidence type="ECO:0000313" key="2">
    <source>
        <dbReference type="EMBL" id="MBC3516081.1"/>
    </source>
</evidence>
<keyword evidence="1" id="KW-0472">Membrane</keyword>
<dbReference type="EMBL" id="JACOGI010000001">
    <property type="protein sequence ID" value="MBC3516081.1"/>
    <property type="molecule type" value="Genomic_DNA"/>
</dbReference>
<organism evidence="2 3">
    <name type="scientific">Neobittarella massiliensis</name>
    <name type="common">ex Bilen et al. 2018</name>
    <dbReference type="NCBI Taxonomy" id="2041842"/>
    <lineage>
        <taxon>Bacteria</taxon>
        <taxon>Bacillati</taxon>
        <taxon>Bacillota</taxon>
        <taxon>Clostridia</taxon>
        <taxon>Eubacteriales</taxon>
        <taxon>Oscillospiraceae</taxon>
        <taxon>Neobittarella (ex Bilen et al. 2018)</taxon>
    </lineage>
</organism>
<comment type="caution">
    <text evidence="2">The sequence shown here is derived from an EMBL/GenBank/DDBJ whole genome shotgun (WGS) entry which is preliminary data.</text>
</comment>
<evidence type="ECO:0000313" key="3">
    <source>
        <dbReference type="Proteomes" id="UP000597668"/>
    </source>
</evidence>
<gene>
    <name evidence="2" type="ORF">H8K20_06695</name>
</gene>
<proteinExistence type="predicted"/>
<feature type="transmembrane region" description="Helical" evidence="1">
    <location>
        <begin position="7"/>
        <end position="29"/>
    </location>
</feature>
<keyword evidence="3" id="KW-1185">Reference proteome</keyword>
<feature type="transmembrane region" description="Helical" evidence="1">
    <location>
        <begin position="49"/>
        <end position="70"/>
    </location>
</feature>
<protein>
    <submittedName>
        <fullName evidence="2">Uncharacterized protein</fullName>
    </submittedName>
</protein>
<reference evidence="2" key="1">
    <citation type="submission" date="2020-08" db="EMBL/GenBank/DDBJ databases">
        <authorList>
            <person name="Liu C."/>
            <person name="Sun Q."/>
        </authorList>
    </citation>
    <scope>NUCLEOTIDE SEQUENCE</scope>
    <source>
        <strain evidence="2">NSJ-65</strain>
    </source>
</reference>
<accession>A0A8J6IPU6</accession>
<keyword evidence="1" id="KW-1133">Transmembrane helix</keyword>
<evidence type="ECO:0000256" key="1">
    <source>
        <dbReference type="SAM" id="Phobius"/>
    </source>
</evidence>
<dbReference type="RefSeq" id="WP_186487866.1">
    <property type="nucleotide sequence ID" value="NZ_JACOGI010000001.1"/>
</dbReference>
<dbReference type="AlphaFoldDB" id="A0A8J6IPU6"/>
<dbReference type="PROSITE" id="PS51257">
    <property type="entry name" value="PROKAR_LIPOPROTEIN"/>
    <property type="match status" value="1"/>
</dbReference>